<evidence type="ECO:0000313" key="2">
    <source>
        <dbReference type="Proteomes" id="UP000299102"/>
    </source>
</evidence>
<name>A0A4C1TN62_EUMVA</name>
<dbReference type="EMBL" id="BGZK01000070">
    <property type="protein sequence ID" value="GBP15200.1"/>
    <property type="molecule type" value="Genomic_DNA"/>
</dbReference>
<evidence type="ECO:0000313" key="1">
    <source>
        <dbReference type="EMBL" id="GBP15200.1"/>
    </source>
</evidence>
<protein>
    <submittedName>
        <fullName evidence="1">Uncharacterized protein</fullName>
    </submittedName>
</protein>
<dbReference type="AlphaFoldDB" id="A0A4C1TN62"/>
<accession>A0A4C1TN62</accession>
<gene>
    <name evidence="1" type="ORF">EVAR_92207_1</name>
</gene>
<dbReference type="Proteomes" id="UP000299102">
    <property type="component" value="Unassembled WGS sequence"/>
</dbReference>
<organism evidence="1 2">
    <name type="scientific">Eumeta variegata</name>
    <name type="common">Bagworm moth</name>
    <name type="synonym">Eumeta japonica</name>
    <dbReference type="NCBI Taxonomy" id="151549"/>
    <lineage>
        <taxon>Eukaryota</taxon>
        <taxon>Metazoa</taxon>
        <taxon>Ecdysozoa</taxon>
        <taxon>Arthropoda</taxon>
        <taxon>Hexapoda</taxon>
        <taxon>Insecta</taxon>
        <taxon>Pterygota</taxon>
        <taxon>Neoptera</taxon>
        <taxon>Endopterygota</taxon>
        <taxon>Lepidoptera</taxon>
        <taxon>Glossata</taxon>
        <taxon>Ditrysia</taxon>
        <taxon>Tineoidea</taxon>
        <taxon>Psychidae</taxon>
        <taxon>Oiketicinae</taxon>
        <taxon>Eumeta</taxon>
    </lineage>
</organism>
<proteinExistence type="predicted"/>
<keyword evidence="2" id="KW-1185">Reference proteome</keyword>
<sequence length="73" mass="8612">MWVHIRTKIYKAAVRPTIIPRKKKIIDDSFRVKPIPEKLEESRHSHWDASCTPAVETARKIPTNMDGRYKQKL</sequence>
<comment type="caution">
    <text evidence="1">The sequence shown here is derived from an EMBL/GenBank/DDBJ whole genome shotgun (WGS) entry which is preliminary data.</text>
</comment>
<reference evidence="1 2" key="1">
    <citation type="journal article" date="2019" name="Commun. Biol.">
        <title>The bagworm genome reveals a unique fibroin gene that provides high tensile strength.</title>
        <authorList>
            <person name="Kono N."/>
            <person name="Nakamura H."/>
            <person name="Ohtoshi R."/>
            <person name="Tomita M."/>
            <person name="Numata K."/>
            <person name="Arakawa K."/>
        </authorList>
    </citation>
    <scope>NUCLEOTIDE SEQUENCE [LARGE SCALE GENOMIC DNA]</scope>
</reference>